<evidence type="ECO:0000256" key="3">
    <source>
        <dbReference type="ARBA" id="ARBA00023136"/>
    </source>
</evidence>
<proteinExistence type="predicted"/>
<protein>
    <recommendedName>
        <fullName evidence="9">Lipoprotein</fullName>
    </recommendedName>
</protein>
<dbReference type="PROSITE" id="PS51257">
    <property type="entry name" value="PROKAR_LIPOPROTEIN"/>
    <property type="match status" value="1"/>
</dbReference>
<dbReference type="Pfam" id="PF13627">
    <property type="entry name" value="LptM_cons"/>
    <property type="match status" value="1"/>
</dbReference>
<sequence length="89" mass="9037">MASRSGKSVKIAILPPKHAMRALAPLLVLMLAACGFKGPLYLPPPGWTPPETRTDYNKRKAAEASAAAAAKAAASAPAAETASAPAAQQ</sequence>
<evidence type="ECO:0008006" key="9">
    <source>
        <dbReference type="Google" id="ProtNLM"/>
    </source>
</evidence>
<evidence type="ECO:0000256" key="5">
    <source>
        <dbReference type="ARBA" id="ARBA00023237"/>
    </source>
</evidence>
<keyword evidence="3" id="KW-0472">Membrane</keyword>
<keyword evidence="5" id="KW-0998">Cell outer membrane</keyword>
<comment type="caution">
    <text evidence="7">The sequence shown here is derived from an EMBL/GenBank/DDBJ whole genome shotgun (WGS) entry which is preliminary data.</text>
</comment>
<keyword evidence="8" id="KW-1185">Reference proteome</keyword>
<organism evidence="7 8">
    <name type="scientific">Jeongeupia chitinilytica</name>
    <dbReference type="NCBI Taxonomy" id="1041641"/>
    <lineage>
        <taxon>Bacteria</taxon>
        <taxon>Pseudomonadati</taxon>
        <taxon>Pseudomonadota</taxon>
        <taxon>Betaproteobacteria</taxon>
        <taxon>Neisseriales</taxon>
        <taxon>Chitinibacteraceae</taxon>
        <taxon>Jeongeupia</taxon>
    </lineage>
</organism>
<comment type="subcellular location">
    <subcellularLocation>
        <location evidence="1">Cell outer membrane</location>
        <topology evidence="1">Lipid-anchor</topology>
    </subcellularLocation>
</comment>
<reference evidence="8" key="1">
    <citation type="journal article" date="2019" name="Int. J. Syst. Evol. Microbiol.">
        <title>The Global Catalogue of Microorganisms (GCM) 10K type strain sequencing project: providing services to taxonomists for standard genome sequencing and annotation.</title>
        <authorList>
            <consortium name="The Broad Institute Genomics Platform"/>
            <consortium name="The Broad Institute Genome Sequencing Center for Infectious Disease"/>
            <person name="Wu L."/>
            <person name="Ma J."/>
        </authorList>
    </citation>
    <scope>NUCLEOTIDE SEQUENCE [LARGE SCALE GENOMIC DNA]</scope>
    <source>
        <strain evidence="8">KCTC 23701</strain>
    </source>
</reference>
<keyword evidence="4" id="KW-0564">Palmitate</keyword>
<evidence type="ECO:0000256" key="6">
    <source>
        <dbReference type="ARBA" id="ARBA00023288"/>
    </source>
</evidence>
<accession>A0ABQ3GY36</accession>
<keyword evidence="2" id="KW-0732">Signal</keyword>
<evidence type="ECO:0000256" key="1">
    <source>
        <dbReference type="ARBA" id="ARBA00004459"/>
    </source>
</evidence>
<name>A0ABQ3GY36_9NEIS</name>
<evidence type="ECO:0000313" key="8">
    <source>
        <dbReference type="Proteomes" id="UP000604737"/>
    </source>
</evidence>
<dbReference type="InterPro" id="IPR032831">
    <property type="entry name" value="LptM_cons"/>
</dbReference>
<dbReference type="Proteomes" id="UP000604737">
    <property type="component" value="Unassembled WGS sequence"/>
</dbReference>
<dbReference type="EMBL" id="BMYO01000001">
    <property type="protein sequence ID" value="GHD55763.1"/>
    <property type="molecule type" value="Genomic_DNA"/>
</dbReference>
<evidence type="ECO:0000256" key="4">
    <source>
        <dbReference type="ARBA" id="ARBA00023139"/>
    </source>
</evidence>
<evidence type="ECO:0000256" key="2">
    <source>
        <dbReference type="ARBA" id="ARBA00022729"/>
    </source>
</evidence>
<dbReference type="NCBIfam" id="NF047847">
    <property type="entry name" value="SS_mature_LptM"/>
    <property type="match status" value="1"/>
</dbReference>
<gene>
    <name evidence="7" type="ORF">GCM10007350_01810</name>
</gene>
<keyword evidence="6" id="KW-0449">Lipoprotein</keyword>
<evidence type="ECO:0000313" key="7">
    <source>
        <dbReference type="EMBL" id="GHD55763.1"/>
    </source>
</evidence>